<organism evidence="1">
    <name type="scientific">Megaviridae environmental sample</name>
    <dbReference type="NCBI Taxonomy" id="1737588"/>
    <lineage>
        <taxon>Viruses</taxon>
        <taxon>Varidnaviria</taxon>
        <taxon>Bamfordvirae</taxon>
        <taxon>Nucleocytoviricota</taxon>
        <taxon>Megaviricetes</taxon>
        <taxon>Imitervirales</taxon>
        <taxon>Mimiviridae</taxon>
        <taxon>environmental samples</taxon>
    </lineage>
</organism>
<protein>
    <submittedName>
        <fullName evidence="1">Uncharacterized protein</fullName>
    </submittedName>
</protein>
<sequence>MSHNKDDTDKYTWCRAGLGIFLKRNGYKVTNELRCYHGLECRNAHSSAQLAKTKYNQEWENFDKAKVDLYNIFLNVRSVIENDKKILKNDEYIEMIENYKDLDIVELLNAWFEVACYQRRIINKFKYSRVNTWEGYKRGMTVPGFYIDNEEYIWSFQRTFNMCEDHQMFVDYDGTTPLDMKKICVGSFNCKFGVHNLEHLVCKENLLTGKCSCMSLDEFTKEKETLVKKIETCSDKEKKTYTQMLRELKRKVHYTELGMTHFKASKEKYLEKEKVHFDKSKIATTRKLKKKTF</sequence>
<name>A0A5J6VKH7_9VIRU</name>
<reference evidence="1" key="1">
    <citation type="journal article" date="2019" name="Philos. Trans. R. Soc. Lond., B, Biol. Sci.">
        <title>Targeted metagenomic recovery of four divergent viruses reveals shared and distinctive characteristics of giant viruses of marine eukaryotes.</title>
        <authorList>
            <person name="Needham D.M."/>
            <person name="Poirier C."/>
            <person name="Hehenberger E."/>
            <person name="Jimenez V."/>
            <person name="Swalwell J.E."/>
            <person name="Santoro A.E."/>
            <person name="Worden A.Z."/>
        </authorList>
    </citation>
    <scope>NUCLEOTIDE SEQUENCE</scope>
    <source>
        <strain evidence="1">MPacV-611</strain>
    </source>
</reference>
<accession>A0A5J6VKH7</accession>
<proteinExistence type="predicted"/>
<dbReference type="EMBL" id="MN448286">
    <property type="protein sequence ID" value="QFG74338.1"/>
    <property type="molecule type" value="Genomic_DNA"/>
</dbReference>
<evidence type="ECO:0000313" key="1">
    <source>
        <dbReference type="EMBL" id="QFG74338.1"/>
    </source>
</evidence>